<name>A0ABQ1J4M0_9PROT</name>
<dbReference type="RefSeq" id="WP_084394002.1">
    <property type="nucleotide sequence ID" value="NZ_BMKF01000001.1"/>
</dbReference>
<evidence type="ECO:0000313" key="2">
    <source>
        <dbReference type="EMBL" id="GGB57321.1"/>
    </source>
</evidence>
<feature type="domain" description="Phosphoribulokinase/uridine kinase" evidence="1">
    <location>
        <begin position="25"/>
        <end position="156"/>
    </location>
</feature>
<dbReference type="Gene3D" id="3.40.50.300">
    <property type="entry name" value="P-loop containing nucleotide triphosphate hydrolases"/>
    <property type="match status" value="1"/>
</dbReference>
<gene>
    <name evidence="2" type="ORF">GCM10011503_02110</name>
</gene>
<dbReference type="InterPro" id="IPR027417">
    <property type="entry name" value="P-loop_NTPase"/>
</dbReference>
<comment type="caution">
    <text evidence="2">The sequence shown here is derived from an EMBL/GenBank/DDBJ whole genome shotgun (WGS) entry which is preliminary data.</text>
</comment>
<dbReference type="Proteomes" id="UP000628854">
    <property type="component" value="Unassembled WGS sequence"/>
</dbReference>
<proteinExistence type="predicted"/>
<dbReference type="Pfam" id="PF00485">
    <property type="entry name" value="PRK"/>
    <property type="match status" value="1"/>
</dbReference>
<dbReference type="SUPFAM" id="SSF52540">
    <property type="entry name" value="P-loop containing nucleoside triphosphate hydrolases"/>
    <property type="match status" value="1"/>
</dbReference>
<organism evidence="2 3">
    <name type="scientific">Henriciella pelagia</name>
    <dbReference type="NCBI Taxonomy" id="1977912"/>
    <lineage>
        <taxon>Bacteria</taxon>
        <taxon>Pseudomonadati</taxon>
        <taxon>Pseudomonadota</taxon>
        <taxon>Alphaproteobacteria</taxon>
        <taxon>Hyphomonadales</taxon>
        <taxon>Hyphomonadaceae</taxon>
        <taxon>Henriciella</taxon>
    </lineage>
</organism>
<dbReference type="InterPro" id="IPR006083">
    <property type="entry name" value="PRK/URK"/>
</dbReference>
<dbReference type="PANTHER" id="PTHR10285">
    <property type="entry name" value="URIDINE KINASE"/>
    <property type="match status" value="1"/>
</dbReference>
<evidence type="ECO:0000259" key="1">
    <source>
        <dbReference type="Pfam" id="PF00485"/>
    </source>
</evidence>
<reference evidence="3" key="1">
    <citation type="journal article" date="2019" name="Int. J. Syst. Evol. Microbiol.">
        <title>The Global Catalogue of Microorganisms (GCM) 10K type strain sequencing project: providing services to taxonomists for standard genome sequencing and annotation.</title>
        <authorList>
            <consortium name="The Broad Institute Genomics Platform"/>
            <consortium name="The Broad Institute Genome Sequencing Center for Infectious Disease"/>
            <person name="Wu L."/>
            <person name="Ma J."/>
        </authorList>
    </citation>
    <scope>NUCLEOTIDE SEQUENCE [LARGE SCALE GENOMIC DNA]</scope>
    <source>
        <strain evidence="3">CGMCC 1.15928</strain>
    </source>
</reference>
<sequence length="242" mass="27152">MQDMTGLDQLVSRLRAILAERDYLIVGLTGSVAVGKSTLARALGEALLPDPGAEIVGTDGFLLPNAILEKRELMMRKGFPETYDREAMAAAIRSIRLGQARIPAYDHETYDVNPAGARTLSRPDILILEGLGFEPPGGPVKKTDRPDILVYLDADQRDIETWFLARFMRFWNAAEHDPTSFYAQFRNMTVPQAEAFAMSVWRKINLPNLTQHIEPLREHADIVLKKDARHQLTVVSDRTLQA</sequence>
<protein>
    <recommendedName>
        <fullName evidence="1">Phosphoribulokinase/uridine kinase domain-containing protein</fullName>
    </recommendedName>
</protein>
<keyword evidence="3" id="KW-1185">Reference proteome</keyword>
<accession>A0ABQ1J4M0</accession>
<evidence type="ECO:0000313" key="3">
    <source>
        <dbReference type="Proteomes" id="UP000628854"/>
    </source>
</evidence>
<dbReference type="EMBL" id="BMKF01000001">
    <property type="protein sequence ID" value="GGB57321.1"/>
    <property type="molecule type" value="Genomic_DNA"/>
</dbReference>